<keyword evidence="3" id="KW-1185">Reference proteome</keyword>
<name>A0ABU2B4M1_9CORY</name>
<dbReference type="Proteomes" id="UP001183619">
    <property type="component" value="Unassembled WGS sequence"/>
</dbReference>
<dbReference type="InterPro" id="IPR006016">
    <property type="entry name" value="UspA"/>
</dbReference>
<dbReference type="Pfam" id="PF00582">
    <property type="entry name" value="Usp"/>
    <property type="match status" value="1"/>
</dbReference>
<dbReference type="RefSeq" id="WP_277104295.1">
    <property type="nucleotide sequence ID" value="NZ_BAAAJS010000052.1"/>
</dbReference>
<evidence type="ECO:0000313" key="2">
    <source>
        <dbReference type="EMBL" id="MDR7353555.1"/>
    </source>
</evidence>
<dbReference type="Gene3D" id="3.40.50.12370">
    <property type="match status" value="1"/>
</dbReference>
<evidence type="ECO:0000259" key="1">
    <source>
        <dbReference type="Pfam" id="PF00582"/>
    </source>
</evidence>
<feature type="domain" description="UspA" evidence="1">
    <location>
        <begin position="2"/>
        <end position="136"/>
    </location>
</feature>
<reference evidence="2 3" key="1">
    <citation type="submission" date="2023-07" db="EMBL/GenBank/DDBJ databases">
        <title>Sequencing the genomes of 1000 actinobacteria strains.</title>
        <authorList>
            <person name="Klenk H.-P."/>
        </authorList>
    </citation>
    <scope>NUCLEOTIDE SEQUENCE [LARGE SCALE GENOMIC DNA]</scope>
    <source>
        <strain evidence="2 3">DSM 44508</strain>
    </source>
</reference>
<sequence length="278" mass="29798">MKLVVGYTATPQGIDAINLAIDAARAFAAEIHVVIVLRRHDIFSHEYPPTGTFDDILLAQAFTWIKGALEQIPDDITARGCVYSDISSANGLQRAAEDLGAEMIVVGGASLSPLKRHRLGTIAQDLLYGSAFPIALAPRGYTKTPIKRINCAVGLRPGAGSLVQLGVQLSRRANVPLRLVGLMGSDEGNLETAAAARRNAQEVLDRVGGHSDIPELQPTVVVEKLDNLEWEPGDVMFVGSSRVAEKKTVFAGSVAMQLLKALSLPLVVVPRDYKVKET</sequence>
<accession>A0ABU2B4M1</accession>
<dbReference type="SUPFAM" id="SSF52402">
    <property type="entry name" value="Adenine nucleotide alpha hydrolases-like"/>
    <property type="match status" value="2"/>
</dbReference>
<gene>
    <name evidence="2" type="ORF">J2S37_000093</name>
</gene>
<comment type="caution">
    <text evidence="2">The sequence shown here is derived from an EMBL/GenBank/DDBJ whole genome shotgun (WGS) entry which is preliminary data.</text>
</comment>
<organism evidence="2 3">
    <name type="scientific">Corynebacterium felinum</name>
    <dbReference type="NCBI Taxonomy" id="131318"/>
    <lineage>
        <taxon>Bacteria</taxon>
        <taxon>Bacillati</taxon>
        <taxon>Actinomycetota</taxon>
        <taxon>Actinomycetes</taxon>
        <taxon>Mycobacteriales</taxon>
        <taxon>Corynebacteriaceae</taxon>
        <taxon>Corynebacterium</taxon>
    </lineage>
</organism>
<evidence type="ECO:0000313" key="3">
    <source>
        <dbReference type="Proteomes" id="UP001183619"/>
    </source>
</evidence>
<protein>
    <submittedName>
        <fullName evidence="2">Nucleotide-binding universal stress UspA family protein</fullName>
    </submittedName>
</protein>
<dbReference type="EMBL" id="JAVDYF010000001">
    <property type="protein sequence ID" value="MDR7353555.1"/>
    <property type="molecule type" value="Genomic_DNA"/>
</dbReference>
<proteinExistence type="predicted"/>